<evidence type="ECO:0000256" key="5">
    <source>
        <dbReference type="SAM" id="Phobius"/>
    </source>
</evidence>
<dbReference type="AlphaFoldDB" id="A0A7Y0FNW0"/>
<evidence type="ECO:0000256" key="2">
    <source>
        <dbReference type="ARBA" id="ARBA00022692"/>
    </source>
</evidence>
<name>A0A7Y0FNW0_9BACT</name>
<dbReference type="InterPro" id="IPR019109">
    <property type="entry name" value="MamF_MmsF"/>
</dbReference>
<sequence length="58" mass="6090">MISALIHGIVSGLLVFVLIGFSLLGILGGRSIAFPIIGAVKANEGVVWAYQLSIEFFA</sequence>
<evidence type="ECO:0000256" key="3">
    <source>
        <dbReference type="ARBA" id="ARBA00022989"/>
    </source>
</evidence>
<reference evidence="6 7" key="1">
    <citation type="submission" date="2020-04" db="EMBL/GenBank/DDBJ databases">
        <title>Hymenobacter polaris sp. nov., isolated from Arctic soil.</title>
        <authorList>
            <person name="Dahal R.H."/>
        </authorList>
    </citation>
    <scope>NUCLEOTIDE SEQUENCE [LARGE SCALE GENOMIC DNA]</scope>
    <source>
        <strain evidence="6 7">RP-2-7</strain>
    </source>
</reference>
<proteinExistence type="predicted"/>
<organism evidence="6 7">
    <name type="scientific">Hymenobacter polaris</name>
    <dbReference type="NCBI Taxonomy" id="2682546"/>
    <lineage>
        <taxon>Bacteria</taxon>
        <taxon>Pseudomonadati</taxon>
        <taxon>Bacteroidota</taxon>
        <taxon>Cytophagia</taxon>
        <taxon>Cytophagales</taxon>
        <taxon>Hymenobacteraceae</taxon>
        <taxon>Hymenobacter</taxon>
    </lineage>
</organism>
<evidence type="ECO:0000313" key="7">
    <source>
        <dbReference type="Proteomes" id="UP000559626"/>
    </source>
</evidence>
<feature type="transmembrane region" description="Helical" evidence="5">
    <location>
        <begin position="6"/>
        <end position="27"/>
    </location>
</feature>
<keyword evidence="7" id="KW-1185">Reference proteome</keyword>
<dbReference type="RefSeq" id="WP_169532632.1">
    <property type="nucleotide sequence ID" value="NZ_JABBGH010000003.1"/>
</dbReference>
<keyword evidence="2 5" id="KW-0812">Transmembrane</keyword>
<keyword evidence="3 5" id="KW-1133">Transmembrane helix</keyword>
<dbReference type="Proteomes" id="UP000559626">
    <property type="component" value="Unassembled WGS sequence"/>
</dbReference>
<evidence type="ECO:0000256" key="4">
    <source>
        <dbReference type="ARBA" id="ARBA00023136"/>
    </source>
</evidence>
<dbReference type="Pfam" id="PF09685">
    <property type="entry name" value="MamF_MmsF"/>
    <property type="match status" value="1"/>
</dbReference>
<gene>
    <name evidence="6" type="ORF">HHL22_17125</name>
</gene>
<protein>
    <submittedName>
        <fullName evidence="6">DUF4870 domain-containing protein</fullName>
    </submittedName>
</protein>
<evidence type="ECO:0000256" key="1">
    <source>
        <dbReference type="ARBA" id="ARBA00004141"/>
    </source>
</evidence>
<evidence type="ECO:0000313" key="6">
    <source>
        <dbReference type="EMBL" id="NML66930.1"/>
    </source>
</evidence>
<dbReference type="EMBL" id="JABBGH010000003">
    <property type="protein sequence ID" value="NML66930.1"/>
    <property type="molecule type" value="Genomic_DNA"/>
</dbReference>
<accession>A0A7Y0FNW0</accession>
<comment type="subcellular location">
    <subcellularLocation>
        <location evidence="1">Membrane</location>
        <topology evidence="1">Multi-pass membrane protein</topology>
    </subcellularLocation>
</comment>
<keyword evidence="4 5" id="KW-0472">Membrane</keyword>
<comment type="caution">
    <text evidence="6">The sequence shown here is derived from an EMBL/GenBank/DDBJ whole genome shotgun (WGS) entry which is preliminary data.</text>
</comment>